<dbReference type="PRINTS" id="PR01950">
    <property type="entry name" value="LANCSUPER"/>
</dbReference>
<proteinExistence type="predicted"/>
<dbReference type="InterPro" id="IPR007822">
    <property type="entry name" value="LANC-like"/>
</dbReference>
<dbReference type="PRINTS" id="PR01955">
    <property type="entry name" value="LANCFRANKIA"/>
</dbReference>
<gene>
    <name evidence="1" type="ORF">OV287_25300</name>
</gene>
<dbReference type="SMART" id="SM01260">
    <property type="entry name" value="LANC_like"/>
    <property type="match status" value="1"/>
</dbReference>
<reference evidence="1 2" key="1">
    <citation type="submission" date="2022-11" db="EMBL/GenBank/DDBJ databases">
        <title>Minimal conservation of predation-associated metabolite biosynthetic gene clusters underscores biosynthetic potential of Myxococcota including descriptions for ten novel species: Archangium lansinium sp. nov., Myxococcus landrumus sp. nov., Nannocystis bai.</title>
        <authorList>
            <person name="Ahearne A."/>
            <person name="Stevens C."/>
            <person name="Phillips K."/>
        </authorList>
    </citation>
    <scope>NUCLEOTIDE SEQUENCE [LARGE SCALE GENOMIC DNA]</scope>
    <source>
        <strain evidence="1 2">MIWBW</strain>
    </source>
</reference>
<sequence>MTWKAIVGEEKREQLQTLLRAYASGPISVHPVPSLSSGFAGAALFWGSLALELDDAPSLSRCEEALERAMDSMASIPSNACLHQGVTGVAWLLHHFHRRGLVECPDETTSELELLLLERLRHQRFPVYGLFDGLVGLGVYGLERLPSAWAREFLGEVVRQLAALAIETGQGTTWRDLFGSPEAERPQPRADSYNLRLTHGVPGVVSVLARCAAAGIHREQASHLARLGADWVLAQRQEGRFPSLFIPGGPPTQHWDGWGSGSAGVGIALLSAGRALGDTRLEQEALSILLDVAARPEPEADLEDAGIWFGSAGLAHIFNRAFQATGEPCLYEAALSWLQRTVRFARHSAEGSFWMHTSSRSDHFLSGGLGTALVLLTASSSNEPTWDRILMTDVQGSDPRA</sequence>
<dbReference type="Gene3D" id="1.50.10.20">
    <property type="match status" value="1"/>
</dbReference>
<protein>
    <submittedName>
        <fullName evidence="1">Lanthionine synthetase C family protein</fullName>
    </submittedName>
</protein>
<dbReference type="RefSeq" id="WP_267536603.1">
    <property type="nucleotide sequence ID" value="NZ_JAPNKA010000001.1"/>
</dbReference>
<evidence type="ECO:0000313" key="2">
    <source>
        <dbReference type="Proteomes" id="UP001207654"/>
    </source>
</evidence>
<dbReference type="Pfam" id="PF05147">
    <property type="entry name" value="LANC_like"/>
    <property type="match status" value="1"/>
</dbReference>
<name>A0ABT4A802_9BACT</name>
<keyword evidence="2" id="KW-1185">Reference proteome</keyword>
<dbReference type="Proteomes" id="UP001207654">
    <property type="component" value="Unassembled WGS sequence"/>
</dbReference>
<accession>A0ABT4A802</accession>
<dbReference type="SUPFAM" id="SSF158745">
    <property type="entry name" value="LanC-like"/>
    <property type="match status" value="1"/>
</dbReference>
<dbReference type="CDD" id="cd04793">
    <property type="entry name" value="LanC"/>
    <property type="match status" value="1"/>
</dbReference>
<organism evidence="1 2">
    <name type="scientific">Archangium lansingense</name>
    <dbReference type="NCBI Taxonomy" id="2995310"/>
    <lineage>
        <taxon>Bacteria</taxon>
        <taxon>Pseudomonadati</taxon>
        <taxon>Myxococcota</taxon>
        <taxon>Myxococcia</taxon>
        <taxon>Myxococcales</taxon>
        <taxon>Cystobacterineae</taxon>
        <taxon>Archangiaceae</taxon>
        <taxon>Archangium</taxon>
    </lineage>
</organism>
<dbReference type="EMBL" id="JAPNKA010000001">
    <property type="protein sequence ID" value="MCY1077792.1"/>
    <property type="molecule type" value="Genomic_DNA"/>
</dbReference>
<comment type="caution">
    <text evidence="1">The sequence shown here is derived from an EMBL/GenBank/DDBJ whole genome shotgun (WGS) entry which is preliminary data.</text>
</comment>
<dbReference type="InterPro" id="IPR033889">
    <property type="entry name" value="LanC"/>
</dbReference>
<evidence type="ECO:0000313" key="1">
    <source>
        <dbReference type="EMBL" id="MCY1077792.1"/>
    </source>
</evidence>